<dbReference type="EMBL" id="BMMW01000001">
    <property type="protein sequence ID" value="GGK40718.1"/>
    <property type="molecule type" value="Genomic_DNA"/>
</dbReference>
<evidence type="ECO:0000313" key="2">
    <source>
        <dbReference type="Proteomes" id="UP000612956"/>
    </source>
</evidence>
<dbReference type="AlphaFoldDB" id="A0A917V5S6"/>
<accession>A0A917V5S6</accession>
<proteinExistence type="predicted"/>
<comment type="caution">
    <text evidence="1">The sequence shown here is derived from an EMBL/GenBank/DDBJ whole genome shotgun (WGS) entry which is preliminary data.</text>
</comment>
<reference evidence="1" key="2">
    <citation type="submission" date="2020-09" db="EMBL/GenBank/DDBJ databases">
        <authorList>
            <person name="Sun Q."/>
            <person name="Zhou Y."/>
        </authorList>
    </citation>
    <scope>NUCLEOTIDE SEQUENCE</scope>
    <source>
        <strain evidence="1">CGMCC 4.7278</strain>
    </source>
</reference>
<organism evidence="1 2">
    <name type="scientific">Nocardia camponoti</name>
    <dbReference type="NCBI Taxonomy" id="1616106"/>
    <lineage>
        <taxon>Bacteria</taxon>
        <taxon>Bacillati</taxon>
        <taxon>Actinomycetota</taxon>
        <taxon>Actinomycetes</taxon>
        <taxon>Mycobacteriales</taxon>
        <taxon>Nocardiaceae</taxon>
        <taxon>Nocardia</taxon>
    </lineage>
</organism>
<protein>
    <submittedName>
        <fullName evidence="1">Uncharacterized protein</fullName>
    </submittedName>
</protein>
<dbReference type="Proteomes" id="UP000612956">
    <property type="component" value="Unassembled WGS sequence"/>
</dbReference>
<reference evidence="1" key="1">
    <citation type="journal article" date="2014" name="Int. J. Syst. Evol. Microbiol.">
        <title>Complete genome sequence of Corynebacterium casei LMG S-19264T (=DSM 44701T), isolated from a smear-ripened cheese.</title>
        <authorList>
            <consortium name="US DOE Joint Genome Institute (JGI-PGF)"/>
            <person name="Walter F."/>
            <person name="Albersmeier A."/>
            <person name="Kalinowski J."/>
            <person name="Ruckert C."/>
        </authorList>
    </citation>
    <scope>NUCLEOTIDE SEQUENCE</scope>
    <source>
        <strain evidence="1">CGMCC 4.7278</strain>
    </source>
</reference>
<evidence type="ECO:0000313" key="1">
    <source>
        <dbReference type="EMBL" id="GGK40718.1"/>
    </source>
</evidence>
<keyword evidence="2" id="KW-1185">Reference proteome</keyword>
<gene>
    <name evidence="1" type="ORF">GCM10011591_10400</name>
</gene>
<name>A0A917V5S6_9NOCA</name>
<sequence>MSPADRPGAADAERVVRMLQADPWMRFTEIGRRVLRMLGGLPQDPGSWVCMVDALPSHCAPAIVELARRHSQNWAAFAQAVSQREELRRSHEPRVV</sequence>